<protein>
    <recommendedName>
        <fullName evidence="15">Beta-galactosidase</fullName>
    </recommendedName>
</protein>
<keyword evidence="14" id="KW-1185">Reference proteome</keyword>
<feature type="domain" description="DUF4982" evidence="10">
    <location>
        <begin position="849"/>
        <end position="902"/>
    </location>
</feature>
<reference evidence="13" key="2">
    <citation type="submission" date="2020-02" db="EMBL/GenBank/DDBJ databases">
        <authorList>
            <person name="Gilchrist C.L.M."/>
            <person name="Chooi Y.-H."/>
        </authorList>
    </citation>
    <scope>NUCLEOTIDE SEQUENCE</scope>
    <source>
        <strain evidence="13">MST-FP2251</strain>
    </source>
</reference>
<dbReference type="InterPro" id="IPR006102">
    <property type="entry name" value="Ig-like_GH2"/>
</dbReference>
<dbReference type="Pfam" id="PF04479">
    <property type="entry name" value="RTA1"/>
    <property type="match status" value="1"/>
</dbReference>
<feature type="domain" description="Glycoside hydrolase family 2" evidence="11">
    <location>
        <begin position="931"/>
        <end position="1005"/>
    </location>
</feature>
<feature type="transmembrane region" description="Helical" evidence="8">
    <location>
        <begin position="47"/>
        <end position="70"/>
    </location>
</feature>
<evidence type="ECO:0000256" key="1">
    <source>
        <dbReference type="ARBA" id="ARBA00004141"/>
    </source>
</evidence>
<dbReference type="InterPro" id="IPR036156">
    <property type="entry name" value="Beta-gal/glucu_dom_sf"/>
</dbReference>
<comment type="subcellular location">
    <subcellularLocation>
        <location evidence="1">Membrane</location>
        <topology evidence="1">Multi-pass membrane protein</topology>
    </subcellularLocation>
</comment>
<evidence type="ECO:0000259" key="10">
    <source>
        <dbReference type="Pfam" id="PF16355"/>
    </source>
</evidence>
<dbReference type="InterPro" id="IPR040605">
    <property type="entry name" value="Glyco_hydro2_dom5"/>
</dbReference>
<sequence>MSSNDAGSGFTFKLYRYTPSLAPAVLFLILFIVITAIHLYQVIRMRSWYMLVLVTGGIFQVIGYICRILAHNDTESIPIYSVQTILILLAPPLYAASIYMTLGRLIRYLDAESLSLVATRWLTTIFLVGDIVAFLMQAAGGGIMASGTLSAMHTGETITIVGLAIQLVFFSVFIITSTIFHRRILARPTSKSISDPKGGWKETSWQTIMVMLYVSSVLILVRSIFRLVEYAQGNDGYLISHEVFIIHASLDPNGRTKYNFNPDWRVFVGDPAKAETPDFKDGDWKSVTTPYAWNEDDAFHVDIAKLSTGIAWYRKHFQLPDNAKGKKIFLEFEGIRQAGEFYLNGQWIGRSENGVMAFGFDITDKIEVGEKKNVLAARIDNSWSYREIETDTPYEWNDGQFYANYGGINKNVYLHVTDRLYQTLPLYSNLETTGPYVYATEIDVAGKSASVTVQTEVRNEYSESKTFAYQADIYNPNGIRIKTLTGETYTLQPNQTKTVSVSAGVSGLEFWSWGYGYLYDIKTALKVSGQTVDTVTTRTGFRKTEFDHGMFKLNDRALHIKGYGLRTTNEWPALGCAVPAWLSELSNRLVLESNGHLIRWMHVTPWKQDVESLDRLGLVQSLPAGDKEEDVTGRPWEQRLELMRDAIIYNRNNPSVIFYESGNHGVSEDHMAEMKALRDKYDPHGGRAAGSREMLNSSIAEYGGEMLNINKGSRIPFWQMEYSRDEGMRKYWDDYSPPYHMDGEGSGEGSAYNRNQDSHAIENVRRWFDYYEQRPGTGTRVNAGGVNIIFSDTNTHHRGAQNYRRSDEVDALRLPKEGWYAHRVMWDNWVDVEKLAGHIIGHWNYNESTVKDVDVVSTADKVELFLDNDSLGWGEQSSRFLFTFANITWGPGTLKAVGYLGKEKATLDTKPTTGEPVGIRLTSQVSPGGFVANGADIAIVEVEVVDSNNQRVPIALNKINFSLSGEGTWRGGIAEGPDNYILSKSLPVENGVNRVMIRSTSTTGKTGGLSTEMPGAGLTPNLSRGPTPKGQPYTVGRKAVKITKVTAGSDEKNAGASFDDDEDTEWSSDSLKDSAWIKYSWDAPANVTQLVMKLHSFFYTKYPIEVRVDDDLVFKGTTPTSLGYVTLNLNATVGKSLTIAMDKDNKLGIVEAEVYTPT</sequence>
<dbReference type="InterPro" id="IPR013783">
    <property type="entry name" value="Ig-like_fold"/>
</dbReference>
<gene>
    <name evidence="13" type="ORF">FE257_011391</name>
</gene>
<keyword evidence="4" id="KW-0378">Hydrolase</keyword>
<dbReference type="Gene3D" id="2.60.40.10">
    <property type="entry name" value="Immunoglobulins"/>
    <property type="match status" value="3"/>
</dbReference>
<dbReference type="GO" id="GO:0005975">
    <property type="term" value="P:carbohydrate metabolic process"/>
    <property type="evidence" value="ECO:0007669"/>
    <property type="project" value="InterPro"/>
</dbReference>
<comment type="caution">
    <text evidence="13">The sequence shown here is derived from an EMBL/GenBank/DDBJ whole genome shotgun (WGS) entry which is preliminary data.</text>
</comment>
<keyword evidence="3 8" id="KW-0812">Transmembrane</keyword>
<feature type="transmembrane region" description="Helical" evidence="8">
    <location>
        <begin position="114"/>
        <end position="138"/>
    </location>
</feature>
<dbReference type="PANTHER" id="PTHR42732:SF1">
    <property type="entry name" value="BETA-MANNOSIDASE"/>
    <property type="match status" value="1"/>
</dbReference>
<keyword evidence="7" id="KW-0326">Glycosidase</keyword>
<dbReference type="SUPFAM" id="SSF51445">
    <property type="entry name" value="(Trans)glycosidases"/>
    <property type="match status" value="1"/>
</dbReference>
<dbReference type="InterPro" id="IPR008979">
    <property type="entry name" value="Galactose-bd-like_sf"/>
</dbReference>
<proteinExistence type="inferred from homology"/>
<dbReference type="GO" id="GO:0016020">
    <property type="term" value="C:membrane"/>
    <property type="evidence" value="ECO:0007669"/>
    <property type="project" value="UniProtKB-SubCell"/>
</dbReference>
<evidence type="ECO:0000256" key="2">
    <source>
        <dbReference type="ARBA" id="ARBA00007401"/>
    </source>
</evidence>
<evidence type="ECO:0000256" key="8">
    <source>
        <dbReference type="SAM" id="Phobius"/>
    </source>
</evidence>
<feature type="transmembrane region" description="Helical" evidence="8">
    <location>
        <begin position="158"/>
        <end position="182"/>
    </location>
</feature>
<dbReference type="Proteomes" id="UP001194746">
    <property type="component" value="Unassembled WGS sequence"/>
</dbReference>
<feature type="domain" description="Beta-mannosidase-like galactose-binding" evidence="12">
    <location>
        <begin position="311"/>
        <end position="398"/>
    </location>
</feature>
<feature type="transmembrane region" description="Helical" evidence="8">
    <location>
        <begin position="20"/>
        <end position="40"/>
    </location>
</feature>
<dbReference type="InterPro" id="IPR007568">
    <property type="entry name" value="RTA1"/>
</dbReference>
<evidence type="ECO:0008006" key="15">
    <source>
        <dbReference type="Google" id="ProtNLM"/>
    </source>
</evidence>
<keyword evidence="5 8" id="KW-1133">Transmembrane helix</keyword>
<organism evidence="13 14">
    <name type="scientific">Aspergillus nanangensis</name>
    <dbReference type="NCBI Taxonomy" id="2582783"/>
    <lineage>
        <taxon>Eukaryota</taxon>
        <taxon>Fungi</taxon>
        <taxon>Dikarya</taxon>
        <taxon>Ascomycota</taxon>
        <taxon>Pezizomycotina</taxon>
        <taxon>Eurotiomycetes</taxon>
        <taxon>Eurotiomycetidae</taxon>
        <taxon>Eurotiales</taxon>
        <taxon>Aspergillaceae</taxon>
        <taxon>Aspergillus</taxon>
        <taxon>Aspergillus subgen. Circumdati</taxon>
    </lineage>
</organism>
<dbReference type="Pfam" id="PF16355">
    <property type="entry name" value="DUF4982"/>
    <property type="match status" value="1"/>
</dbReference>
<dbReference type="AlphaFoldDB" id="A0AAD4GQM1"/>
<dbReference type="Pfam" id="PF22666">
    <property type="entry name" value="Glyco_hydro_2_N2"/>
    <property type="match status" value="1"/>
</dbReference>
<evidence type="ECO:0000256" key="3">
    <source>
        <dbReference type="ARBA" id="ARBA00022692"/>
    </source>
</evidence>
<dbReference type="SUPFAM" id="SSF49303">
    <property type="entry name" value="beta-Galactosidase/glucuronidase domain"/>
    <property type="match status" value="1"/>
</dbReference>
<dbReference type="GO" id="GO:0004553">
    <property type="term" value="F:hydrolase activity, hydrolyzing O-glycosyl compounds"/>
    <property type="evidence" value="ECO:0007669"/>
    <property type="project" value="InterPro"/>
</dbReference>
<dbReference type="Gene3D" id="3.20.20.80">
    <property type="entry name" value="Glycosidases"/>
    <property type="match status" value="1"/>
</dbReference>
<feature type="transmembrane region" description="Helical" evidence="8">
    <location>
        <begin position="203"/>
        <end position="225"/>
    </location>
</feature>
<comment type="similarity">
    <text evidence="2">Belongs to the glycosyl hydrolase 2 family.</text>
</comment>
<evidence type="ECO:0000256" key="6">
    <source>
        <dbReference type="ARBA" id="ARBA00023136"/>
    </source>
</evidence>
<evidence type="ECO:0000256" key="4">
    <source>
        <dbReference type="ARBA" id="ARBA00022801"/>
    </source>
</evidence>
<dbReference type="InterPro" id="IPR017853">
    <property type="entry name" value="GH"/>
</dbReference>
<dbReference type="Pfam" id="PF18565">
    <property type="entry name" value="Glyco_hydro2_C5"/>
    <property type="match status" value="1"/>
</dbReference>
<dbReference type="InterPro" id="IPR051913">
    <property type="entry name" value="GH2_Domain-Containing"/>
</dbReference>
<dbReference type="InterPro" id="IPR054593">
    <property type="entry name" value="Beta-mannosidase-like_N2"/>
</dbReference>
<evidence type="ECO:0000256" key="7">
    <source>
        <dbReference type="ARBA" id="ARBA00023295"/>
    </source>
</evidence>
<accession>A0AAD4GQM1</accession>
<evidence type="ECO:0000313" key="14">
    <source>
        <dbReference type="Proteomes" id="UP001194746"/>
    </source>
</evidence>
<evidence type="ECO:0000256" key="5">
    <source>
        <dbReference type="ARBA" id="ARBA00022989"/>
    </source>
</evidence>
<dbReference type="InterPro" id="IPR032311">
    <property type="entry name" value="DUF4982"/>
</dbReference>
<evidence type="ECO:0000259" key="11">
    <source>
        <dbReference type="Pfam" id="PF18565"/>
    </source>
</evidence>
<evidence type="ECO:0000259" key="12">
    <source>
        <dbReference type="Pfam" id="PF22666"/>
    </source>
</evidence>
<dbReference type="EMBL" id="VCAU01000076">
    <property type="protein sequence ID" value="KAF9886484.1"/>
    <property type="molecule type" value="Genomic_DNA"/>
</dbReference>
<evidence type="ECO:0000313" key="13">
    <source>
        <dbReference type="EMBL" id="KAF9886484.1"/>
    </source>
</evidence>
<dbReference type="Gene3D" id="2.60.120.260">
    <property type="entry name" value="Galactose-binding domain-like"/>
    <property type="match status" value="2"/>
</dbReference>
<dbReference type="PANTHER" id="PTHR42732">
    <property type="entry name" value="BETA-GALACTOSIDASE"/>
    <property type="match status" value="1"/>
</dbReference>
<dbReference type="Pfam" id="PF00703">
    <property type="entry name" value="Glyco_hydro_2"/>
    <property type="match status" value="1"/>
</dbReference>
<reference evidence="13" key="1">
    <citation type="journal article" date="2019" name="Beilstein J. Org. Chem.">
        <title>Nanangenines: drimane sesquiterpenoids as the dominant metabolite cohort of a novel Australian fungus, Aspergillus nanangensis.</title>
        <authorList>
            <person name="Lacey H.J."/>
            <person name="Gilchrist C.L.M."/>
            <person name="Crombie A."/>
            <person name="Kalaitzis J.A."/>
            <person name="Vuong D."/>
            <person name="Rutledge P.J."/>
            <person name="Turner P."/>
            <person name="Pitt J.I."/>
            <person name="Lacey E."/>
            <person name="Chooi Y.H."/>
            <person name="Piggott A.M."/>
        </authorList>
    </citation>
    <scope>NUCLEOTIDE SEQUENCE</scope>
    <source>
        <strain evidence="13">MST-FP2251</strain>
    </source>
</reference>
<keyword evidence="6 8" id="KW-0472">Membrane</keyword>
<name>A0AAD4GQM1_ASPNN</name>
<feature type="domain" description="Glycoside hydrolase family 2 immunoglobulin-like beta-sandwich" evidence="9">
    <location>
        <begin position="440"/>
        <end position="542"/>
    </location>
</feature>
<dbReference type="SUPFAM" id="SSF49785">
    <property type="entry name" value="Galactose-binding domain-like"/>
    <property type="match status" value="2"/>
</dbReference>
<evidence type="ECO:0000259" key="9">
    <source>
        <dbReference type="Pfam" id="PF00703"/>
    </source>
</evidence>
<feature type="transmembrane region" description="Helical" evidence="8">
    <location>
        <begin position="82"/>
        <end position="102"/>
    </location>
</feature>